<keyword evidence="1" id="KW-1133">Transmembrane helix</keyword>
<reference evidence="2 3" key="1">
    <citation type="journal article" date="2021" name="Commun. Biol.">
        <title>The genome of Shorea leprosula (Dipterocarpaceae) highlights the ecological relevance of drought in aseasonal tropical rainforests.</title>
        <authorList>
            <person name="Ng K.K.S."/>
            <person name="Kobayashi M.J."/>
            <person name="Fawcett J.A."/>
            <person name="Hatakeyama M."/>
            <person name="Paape T."/>
            <person name="Ng C.H."/>
            <person name="Ang C.C."/>
            <person name="Tnah L.H."/>
            <person name="Lee C.T."/>
            <person name="Nishiyama T."/>
            <person name="Sese J."/>
            <person name="O'Brien M.J."/>
            <person name="Copetti D."/>
            <person name="Mohd Noor M.I."/>
            <person name="Ong R.C."/>
            <person name="Putra M."/>
            <person name="Sireger I.Z."/>
            <person name="Indrioko S."/>
            <person name="Kosugi Y."/>
            <person name="Izuno A."/>
            <person name="Isagi Y."/>
            <person name="Lee S.L."/>
            <person name="Shimizu K.K."/>
        </authorList>
    </citation>
    <scope>NUCLEOTIDE SEQUENCE [LARGE SCALE GENOMIC DNA]</scope>
    <source>
        <strain evidence="2">214</strain>
    </source>
</reference>
<evidence type="ECO:0000256" key="1">
    <source>
        <dbReference type="SAM" id="Phobius"/>
    </source>
</evidence>
<dbReference type="Proteomes" id="UP001054252">
    <property type="component" value="Unassembled WGS sequence"/>
</dbReference>
<protein>
    <submittedName>
        <fullName evidence="2">Uncharacterized protein</fullName>
    </submittedName>
</protein>
<comment type="caution">
    <text evidence="2">The sequence shown here is derived from an EMBL/GenBank/DDBJ whole genome shotgun (WGS) entry which is preliminary data.</text>
</comment>
<feature type="transmembrane region" description="Helical" evidence="1">
    <location>
        <begin position="6"/>
        <end position="26"/>
    </location>
</feature>
<keyword evidence="1" id="KW-0472">Membrane</keyword>
<proteinExistence type="predicted"/>
<name>A0AAV5I7M0_9ROSI</name>
<sequence>MLPSSPEVFSVSFVGTFAASLSLSYLRSVFTKGSY</sequence>
<accession>A0AAV5I7M0</accession>
<dbReference type="AlphaFoldDB" id="A0AAV5I7M0"/>
<evidence type="ECO:0000313" key="2">
    <source>
        <dbReference type="EMBL" id="GKU93295.1"/>
    </source>
</evidence>
<keyword evidence="1" id="KW-0812">Transmembrane</keyword>
<keyword evidence="3" id="KW-1185">Reference proteome</keyword>
<gene>
    <name evidence="2" type="ORF">SLEP1_g6900</name>
</gene>
<organism evidence="2 3">
    <name type="scientific">Rubroshorea leprosula</name>
    <dbReference type="NCBI Taxonomy" id="152421"/>
    <lineage>
        <taxon>Eukaryota</taxon>
        <taxon>Viridiplantae</taxon>
        <taxon>Streptophyta</taxon>
        <taxon>Embryophyta</taxon>
        <taxon>Tracheophyta</taxon>
        <taxon>Spermatophyta</taxon>
        <taxon>Magnoliopsida</taxon>
        <taxon>eudicotyledons</taxon>
        <taxon>Gunneridae</taxon>
        <taxon>Pentapetalae</taxon>
        <taxon>rosids</taxon>
        <taxon>malvids</taxon>
        <taxon>Malvales</taxon>
        <taxon>Dipterocarpaceae</taxon>
        <taxon>Rubroshorea</taxon>
    </lineage>
</organism>
<dbReference type="EMBL" id="BPVZ01000007">
    <property type="protein sequence ID" value="GKU93295.1"/>
    <property type="molecule type" value="Genomic_DNA"/>
</dbReference>
<evidence type="ECO:0000313" key="3">
    <source>
        <dbReference type="Proteomes" id="UP001054252"/>
    </source>
</evidence>